<proteinExistence type="predicted"/>
<dbReference type="RefSeq" id="WP_171643829.1">
    <property type="nucleotide sequence ID" value="NZ_WHOA01000095.1"/>
</dbReference>
<sequence>MDYIKSNNGFDELNRYVLSIRNLISASAASVLVMQNDHIVNECYAGNHDKSPNSRSIDAKSQFNVASIRKTYLGFAISLALYEGKIRSINDYVTEYLEDLDENVLNNTTIRHLLTHTHGLQGPNKRLFPPGTDWKYNNAGVNLLIRIIQKIFDKSLTQVLEERIFKPLGFTETGWRKEKNDKLVWLYEDYRGDQGGEANLFVSTRELAYWGQIHLTKGKYKGQQIIPSSIFEQSISIVTPSRLDETYPRNGFFWWVQDKPRPLSELGNELPKGSYQSLGFYGNAVLVIPEYNIVAVRMLNQIEPNPTEYDYLKDIQSFGNLVLKSCLSQ</sequence>
<accession>A0ABX1XVG4</accession>
<dbReference type="GO" id="GO:0016787">
    <property type="term" value="F:hydrolase activity"/>
    <property type="evidence" value="ECO:0007669"/>
    <property type="project" value="UniProtKB-KW"/>
</dbReference>
<keyword evidence="3" id="KW-1185">Reference proteome</keyword>
<protein>
    <submittedName>
        <fullName evidence="2">Serine hydrolase</fullName>
    </submittedName>
</protein>
<evidence type="ECO:0000313" key="2">
    <source>
        <dbReference type="EMBL" id="NOU72543.1"/>
    </source>
</evidence>
<dbReference type="Pfam" id="PF00144">
    <property type="entry name" value="Beta-lactamase"/>
    <property type="match status" value="1"/>
</dbReference>
<dbReference type="InterPro" id="IPR001466">
    <property type="entry name" value="Beta-lactam-related"/>
</dbReference>
<gene>
    <name evidence="2" type="ORF">GC098_14090</name>
</gene>
<reference evidence="2 3" key="1">
    <citation type="submission" date="2019-10" db="EMBL/GenBank/DDBJ databases">
        <title>Description of Paenibacillus terrestris sp. nov.</title>
        <authorList>
            <person name="Carlier A."/>
            <person name="Qi S."/>
        </authorList>
    </citation>
    <scope>NUCLEOTIDE SEQUENCE [LARGE SCALE GENOMIC DNA]</scope>
    <source>
        <strain evidence="2 3">LMG 31458</strain>
    </source>
</reference>
<feature type="domain" description="Beta-lactamase-related" evidence="1">
    <location>
        <begin position="27"/>
        <end position="307"/>
    </location>
</feature>
<name>A0ABX1XVG4_9BACL</name>
<organism evidence="2 3">
    <name type="scientific">Paenibacillus phytorum</name>
    <dbReference type="NCBI Taxonomy" id="2654977"/>
    <lineage>
        <taxon>Bacteria</taxon>
        <taxon>Bacillati</taxon>
        <taxon>Bacillota</taxon>
        <taxon>Bacilli</taxon>
        <taxon>Bacillales</taxon>
        <taxon>Paenibacillaceae</taxon>
        <taxon>Paenibacillus</taxon>
    </lineage>
</organism>
<keyword evidence="2" id="KW-0378">Hydrolase</keyword>
<dbReference type="SUPFAM" id="SSF56601">
    <property type="entry name" value="beta-lactamase/transpeptidase-like"/>
    <property type="match status" value="1"/>
</dbReference>
<dbReference type="PANTHER" id="PTHR43283">
    <property type="entry name" value="BETA-LACTAMASE-RELATED"/>
    <property type="match status" value="1"/>
</dbReference>
<evidence type="ECO:0000259" key="1">
    <source>
        <dbReference type="Pfam" id="PF00144"/>
    </source>
</evidence>
<dbReference type="InterPro" id="IPR050789">
    <property type="entry name" value="Diverse_Enzym_Activities"/>
</dbReference>
<evidence type="ECO:0000313" key="3">
    <source>
        <dbReference type="Proteomes" id="UP000616779"/>
    </source>
</evidence>
<comment type="caution">
    <text evidence="2">The sequence shown here is derived from an EMBL/GenBank/DDBJ whole genome shotgun (WGS) entry which is preliminary data.</text>
</comment>
<dbReference type="PANTHER" id="PTHR43283:SF7">
    <property type="entry name" value="BETA-LACTAMASE-RELATED DOMAIN-CONTAINING PROTEIN"/>
    <property type="match status" value="1"/>
</dbReference>
<dbReference type="Gene3D" id="3.40.710.10">
    <property type="entry name" value="DD-peptidase/beta-lactamase superfamily"/>
    <property type="match status" value="1"/>
</dbReference>
<dbReference type="InterPro" id="IPR012338">
    <property type="entry name" value="Beta-lactam/transpept-like"/>
</dbReference>
<dbReference type="EMBL" id="WHOA01000095">
    <property type="protein sequence ID" value="NOU72543.1"/>
    <property type="molecule type" value="Genomic_DNA"/>
</dbReference>
<dbReference type="Proteomes" id="UP000616779">
    <property type="component" value="Unassembled WGS sequence"/>
</dbReference>